<accession>A0ABS1G6G2</accession>
<dbReference type="EMBL" id="JAENOF010000012">
    <property type="protein sequence ID" value="MBK1962473.1"/>
    <property type="molecule type" value="Genomic_DNA"/>
</dbReference>
<comment type="caution">
    <text evidence="1">The sequence shown here is derived from an EMBL/GenBank/DDBJ whole genome shotgun (WGS) entry which is preliminary data.</text>
</comment>
<keyword evidence="2" id="KW-1185">Reference proteome</keyword>
<dbReference type="NCBIfam" id="TIGR01669">
    <property type="entry name" value="phage_XkdX"/>
    <property type="match status" value="1"/>
</dbReference>
<organism evidence="1 2">
    <name type="scientific">Listeria ivanovii subsp. londoniensis</name>
    <dbReference type="NCBI Taxonomy" id="202752"/>
    <lineage>
        <taxon>Bacteria</taxon>
        <taxon>Bacillati</taxon>
        <taxon>Bacillota</taxon>
        <taxon>Bacilli</taxon>
        <taxon>Bacillales</taxon>
        <taxon>Listeriaceae</taxon>
        <taxon>Listeria</taxon>
    </lineage>
</organism>
<proteinExistence type="predicted"/>
<name>A0ABS1G6G2_LISIV</name>
<gene>
    <name evidence="1" type="ORF">JI642_10245</name>
</gene>
<reference evidence="1 2" key="1">
    <citation type="submission" date="2021-01" db="EMBL/GenBank/DDBJ databases">
        <title>Listeria ivanovii strains from Norway.</title>
        <authorList>
            <person name="Fagerlund A."/>
        </authorList>
    </citation>
    <scope>NUCLEOTIDE SEQUENCE [LARGE SCALE GENOMIC DNA]</scope>
    <source>
        <strain evidence="1 2">MF6989</strain>
    </source>
</reference>
<protein>
    <submittedName>
        <fullName evidence="1">XkdX family protein</fullName>
    </submittedName>
</protein>
<evidence type="ECO:0000313" key="1">
    <source>
        <dbReference type="EMBL" id="MBK1962473.1"/>
    </source>
</evidence>
<dbReference type="InterPro" id="IPR010022">
    <property type="entry name" value="XkdX"/>
</dbReference>
<evidence type="ECO:0000313" key="2">
    <source>
        <dbReference type="Proteomes" id="UP000633035"/>
    </source>
</evidence>
<sequence>MINWYEKVKDYFLGGYYTVADVNKFVTLKKITRSQADEILAMKETEAE</sequence>
<dbReference type="Proteomes" id="UP000633035">
    <property type="component" value="Unassembled WGS sequence"/>
</dbReference>
<dbReference type="RefSeq" id="WP_077918136.1">
    <property type="nucleotide sequence ID" value="NZ_JAENOF010000012.1"/>
</dbReference>